<feature type="transmembrane region" description="Helical" evidence="8">
    <location>
        <begin position="877"/>
        <end position="897"/>
    </location>
</feature>
<name>A0A811QE17_9POAL</name>
<feature type="domain" description="PGG" evidence="9">
    <location>
        <begin position="766"/>
        <end position="869"/>
    </location>
</feature>
<dbReference type="SMART" id="SM00248">
    <property type="entry name" value="ANK"/>
    <property type="match status" value="17"/>
</dbReference>
<feature type="transmembrane region" description="Helical" evidence="8">
    <location>
        <begin position="765"/>
        <end position="787"/>
    </location>
</feature>
<dbReference type="PROSITE" id="PS50088">
    <property type="entry name" value="ANK_REPEAT"/>
    <property type="match status" value="2"/>
</dbReference>
<keyword evidence="2 8" id="KW-0812">Transmembrane</keyword>
<dbReference type="Pfam" id="PF12796">
    <property type="entry name" value="Ank_2"/>
    <property type="match status" value="7"/>
</dbReference>
<dbReference type="Gene3D" id="1.25.40.20">
    <property type="entry name" value="Ankyrin repeat-containing domain"/>
    <property type="match status" value="5"/>
</dbReference>
<dbReference type="PANTHER" id="PTHR24186">
    <property type="entry name" value="PROTEIN PHOSPHATASE 1 REGULATORY SUBUNIT"/>
    <property type="match status" value="1"/>
</dbReference>
<feature type="transmembrane region" description="Helical" evidence="8">
    <location>
        <begin position="807"/>
        <end position="832"/>
    </location>
</feature>
<reference evidence="10" key="1">
    <citation type="submission" date="2020-10" db="EMBL/GenBank/DDBJ databases">
        <authorList>
            <person name="Han B."/>
            <person name="Lu T."/>
            <person name="Zhao Q."/>
            <person name="Huang X."/>
            <person name="Zhao Y."/>
        </authorList>
    </citation>
    <scope>NUCLEOTIDE SEQUENCE</scope>
</reference>
<evidence type="ECO:0000313" key="10">
    <source>
        <dbReference type="EMBL" id="CAD6254976.1"/>
    </source>
</evidence>
<dbReference type="SUPFAM" id="SSF48403">
    <property type="entry name" value="Ankyrin repeat"/>
    <property type="match status" value="3"/>
</dbReference>
<gene>
    <name evidence="10" type="ORF">NCGR_LOCUS38573</name>
</gene>
<keyword evidence="11" id="KW-1185">Reference proteome</keyword>
<evidence type="ECO:0000256" key="1">
    <source>
        <dbReference type="ARBA" id="ARBA00004141"/>
    </source>
</evidence>
<dbReference type="InterPro" id="IPR036770">
    <property type="entry name" value="Ankyrin_rpt-contain_sf"/>
</dbReference>
<dbReference type="EMBL" id="CAJGYO010000009">
    <property type="protein sequence ID" value="CAD6254976.1"/>
    <property type="molecule type" value="Genomic_DNA"/>
</dbReference>
<dbReference type="AlphaFoldDB" id="A0A811QE17"/>
<feature type="repeat" description="ANK" evidence="7">
    <location>
        <begin position="667"/>
        <end position="700"/>
    </location>
</feature>
<feature type="repeat" description="ANK" evidence="7">
    <location>
        <begin position="214"/>
        <end position="236"/>
    </location>
</feature>
<dbReference type="InterPro" id="IPR026961">
    <property type="entry name" value="PGG_dom"/>
</dbReference>
<sequence>MDRRLLEAAVSGDATEIIKQLAIDDPGVLLGTTPQGNTCLHIASIHGHEGFCKDLLGLALNQSAVSLLAAINKDGETPLLTAVTRGRDTLASVLLRHCRDRQLSGETILKQDKSGCNALHHAIRRGYRALALELIEAEPALSKAVNKCCESPMYTTVMRGYGDVLEKLLEIPDAAHGGAHGCNALHAAVTSGNAAMAKRIMVARPGLVRQENEDKRTPMHLAAIENKIDVLTVLLEQDQSLGYFISTATDAAPLLCIAASQGNVGVARELLRHCPDPPCCDATGSTCLHVAVSFGQADFVRFVVRSPQLEHLVNLPDNKGETALQLAARINDTNMVAVLRFHLNSSINAEPFTSVMPDRLLEAAVCGHVAEMRHLYLNVPGVLVGTTPQGNTCLHIAAIHGHEVFCKEAQALKPSLLAAVNSDGETPLLAAVASGRVSVASALLRCCRDQQLSGRILKQDKTGSNVLHHAIRSGHRELALELIEAEPALSHAVNQYGESPMFIAVMRNCEDVVDKLLQIPDSAHGGAYGCNALHAAVKNGNSAVVKKIVEARPGLAREEDKSVCTPMMLAVLWGKIDVVSVLLEHDRSLGYLVCTAGNPLLVCAAFRGHVGVARELVKHCPDAPYCKPNGWTCLHEAVVQQHQDFVNFVLDSPQLHKLINMRARNLDGSTALHLAVQKCNPSMVAALLLHKDIDVTVHNNSGDPAIWKLSQATDHAKTLNWNEVFMRMLNADPQDALSSFNLQKEVKDKVTDLSRKDIKSLTQTYTGNTSLVAILISTITFAAAFTLPGGYSTDSGNEGLPIMSRKFAFKAFLISDALAMCSSLAVAFICVIAKWEDLEFLLYYRSFTKKLMWFAYIATTTAFATGLFTVVAPRLLWVAIVVCVLTSLLPILTKLIGEWPILKLRIRLGRSFKSELLDMV</sequence>
<protein>
    <recommendedName>
        <fullName evidence="9">PGG domain-containing protein</fullName>
    </recommendedName>
</protein>
<dbReference type="Pfam" id="PF13962">
    <property type="entry name" value="PGG"/>
    <property type="match status" value="1"/>
</dbReference>
<proteinExistence type="predicted"/>
<evidence type="ECO:0000256" key="8">
    <source>
        <dbReference type="SAM" id="Phobius"/>
    </source>
</evidence>
<keyword evidence="3" id="KW-0677">Repeat</keyword>
<evidence type="ECO:0000256" key="4">
    <source>
        <dbReference type="ARBA" id="ARBA00022989"/>
    </source>
</evidence>
<dbReference type="Pfam" id="PF00023">
    <property type="entry name" value="Ank"/>
    <property type="match status" value="1"/>
</dbReference>
<dbReference type="PROSITE" id="PS50297">
    <property type="entry name" value="ANK_REP_REGION"/>
    <property type="match status" value="2"/>
</dbReference>
<organism evidence="10 11">
    <name type="scientific">Miscanthus lutarioriparius</name>
    <dbReference type="NCBI Taxonomy" id="422564"/>
    <lineage>
        <taxon>Eukaryota</taxon>
        <taxon>Viridiplantae</taxon>
        <taxon>Streptophyta</taxon>
        <taxon>Embryophyta</taxon>
        <taxon>Tracheophyta</taxon>
        <taxon>Spermatophyta</taxon>
        <taxon>Magnoliopsida</taxon>
        <taxon>Liliopsida</taxon>
        <taxon>Poales</taxon>
        <taxon>Poaceae</taxon>
        <taxon>PACMAD clade</taxon>
        <taxon>Panicoideae</taxon>
        <taxon>Andropogonodae</taxon>
        <taxon>Andropogoneae</taxon>
        <taxon>Saccharinae</taxon>
        <taxon>Miscanthus</taxon>
    </lineage>
</organism>
<keyword evidence="5 7" id="KW-0040">ANK repeat</keyword>
<dbReference type="PANTHER" id="PTHR24186:SF54">
    <property type="entry name" value="PGG DOMAIN-CONTAINING PROTEIN"/>
    <property type="match status" value="1"/>
</dbReference>
<evidence type="ECO:0000313" key="11">
    <source>
        <dbReference type="Proteomes" id="UP000604825"/>
    </source>
</evidence>
<evidence type="ECO:0000259" key="9">
    <source>
        <dbReference type="Pfam" id="PF13962"/>
    </source>
</evidence>
<dbReference type="Proteomes" id="UP000604825">
    <property type="component" value="Unassembled WGS sequence"/>
</dbReference>
<evidence type="ECO:0000256" key="3">
    <source>
        <dbReference type="ARBA" id="ARBA00022737"/>
    </source>
</evidence>
<dbReference type="GO" id="GO:0005886">
    <property type="term" value="C:plasma membrane"/>
    <property type="evidence" value="ECO:0007669"/>
    <property type="project" value="TreeGrafter"/>
</dbReference>
<comment type="caution">
    <text evidence="10">The sequence shown here is derived from an EMBL/GenBank/DDBJ whole genome shotgun (WGS) entry which is preliminary data.</text>
</comment>
<evidence type="ECO:0000256" key="6">
    <source>
        <dbReference type="ARBA" id="ARBA00023136"/>
    </source>
</evidence>
<comment type="subcellular location">
    <subcellularLocation>
        <location evidence="1">Membrane</location>
        <topology evidence="1">Multi-pass membrane protein</topology>
    </subcellularLocation>
</comment>
<dbReference type="OrthoDB" id="303876at2759"/>
<dbReference type="InterPro" id="IPR002110">
    <property type="entry name" value="Ankyrin_rpt"/>
</dbReference>
<evidence type="ECO:0000256" key="7">
    <source>
        <dbReference type="PROSITE-ProRule" id="PRU00023"/>
    </source>
</evidence>
<accession>A0A811QE17</accession>
<feature type="transmembrane region" description="Helical" evidence="8">
    <location>
        <begin position="853"/>
        <end position="871"/>
    </location>
</feature>
<keyword evidence="6 8" id="KW-0472">Membrane</keyword>
<evidence type="ECO:0000256" key="5">
    <source>
        <dbReference type="ARBA" id="ARBA00023043"/>
    </source>
</evidence>
<keyword evidence="4 8" id="KW-1133">Transmembrane helix</keyword>
<evidence type="ECO:0000256" key="2">
    <source>
        <dbReference type="ARBA" id="ARBA00022692"/>
    </source>
</evidence>